<dbReference type="PANTHER" id="PTHR43178:SF5">
    <property type="entry name" value="LIPOAMIDE ACYLTRANSFERASE COMPONENT OF BRANCHED-CHAIN ALPHA-KETO ACID DEHYDROGENASE COMPLEX, MITOCHONDRIAL"/>
    <property type="match status" value="1"/>
</dbReference>
<reference evidence="6" key="1">
    <citation type="journal article" date="2023" name="G3 (Bethesda)">
        <title>Whole genome assemblies of Zophobas morio and Tenebrio molitor.</title>
        <authorList>
            <person name="Kaur S."/>
            <person name="Stinson S.A."/>
            <person name="diCenzo G.C."/>
        </authorList>
    </citation>
    <scope>NUCLEOTIDE SEQUENCE</scope>
    <source>
        <strain evidence="6">QUZm001</strain>
    </source>
</reference>
<dbReference type="InterPro" id="IPR001078">
    <property type="entry name" value="2-oxoacid_DH_actylTfrase"/>
</dbReference>
<gene>
    <name evidence="6" type="ORF">Zmor_012200</name>
</gene>
<feature type="domain" description="2-oxoacid dehydrogenase acyltransferase catalytic" evidence="5">
    <location>
        <begin position="167"/>
        <end position="380"/>
    </location>
</feature>
<keyword evidence="7" id="KW-1185">Reference proteome</keyword>
<evidence type="ECO:0000256" key="2">
    <source>
        <dbReference type="ARBA" id="ARBA00022679"/>
    </source>
</evidence>
<evidence type="ECO:0000256" key="4">
    <source>
        <dbReference type="SAM" id="Coils"/>
    </source>
</evidence>
<sequence length="383" mass="43101">MVINNEPKSKPVQQNATISQAGQNLSGDSTIDFLKNEINDLKKQLENKNQLQDAEKKLQEERPAVSSTASSFTEMMQLMIMQQLMQNNNSNTQFDIKRTIQDQLDEFKSSFLKETGMKSGDDQLNYVNTKKELTEMNQKPDQTYHSEKEQESNVLKRETINPNSLPAVKSMILSQNYIPPLTISTEVDMTSILKLKHVLKKTDPNTFYSTILFITKSLSLALLEYPKINSSYEPETNEVVVKAYHNIGLATETSEGLIIPVLKFVEKLSLRELAIDIQEMTTRLRRGELYNYETSGSTITLANYGNIGAIQATPTIFYPNAAVVGVGKVVKKPVVVENEKLAIKAMMNISLTVDQRIIDNATAGRFLARIKEILEKPELITVS</sequence>
<dbReference type="PANTHER" id="PTHR43178">
    <property type="entry name" value="DIHYDROLIPOAMIDE ACETYLTRANSFERASE COMPONENT OF PYRUVATE DEHYDROGENASE COMPLEX"/>
    <property type="match status" value="1"/>
</dbReference>
<dbReference type="Gene3D" id="3.30.559.10">
    <property type="entry name" value="Chloramphenicol acetyltransferase-like domain"/>
    <property type="match status" value="1"/>
</dbReference>
<dbReference type="GO" id="GO:0031405">
    <property type="term" value="F:lipoic acid binding"/>
    <property type="evidence" value="ECO:0007669"/>
    <property type="project" value="TreeGrafter"/>
</dbReference>
<organism evidence="6 7">
    <name type="scientific">Zophobas morio</name>
    <dbReference type="NCBI Taxonomy" id="2755281"/>
    <lineage>
        <taxon>Eukaryota</taxon>
        <taxon>Metazoa</taxon>
        <taxon>Ecdysozoa</taxon>
        <taxon>Arthropoda</taxon>
        <taxon>Hexapoda</taxon>
        <taxon>Insecta</taxon>
        <taxon>Pterygota</taxon>
        <taxon>Neoptera</taxon>
        <taxon>Endopterygota</taxon>
        <taxon>Coleoptera</taxon>
        <taxon>Polyphaga</taxon>
        <taxon>Cucujiformia</taxon>
        <taxon>Tenebrionidae</taxon>
        <taxon>Zophobas</taxon>
    </lineage>
</organism>
<dbReference type="Pfam" id="PF00198">
    <property type="entry name" value="2-oxoacid_dh"/>
    <property type="match status" value="1"/>
</dbReference>
<protein>
    <recommendedName>
        <fullName evidence="5">2-oxoacid dehydrogenase acyltransferase catalytic domain-containing protein</fullName>
    </recommendedName>
</protein>
<keyword evidence="3" id="KW-0012">Acyltransferase</keyword>
<dbReference type="GO" id="GO:0005737">
    <property type="term" value="C:cytoplasm"/>
    <property type="evidence" value="ECO:0007669"/>
    <property type="project" value="TreeGrafter"/>
</dbReference>
<comment type="caution">
    <text evidence="6">The sequence shown here is derived from an EMBL/GenBank/DDBJ whole genome shotgun (WGS) entry which is preliminary data.</text>
</comment>
<name>A0AA38LYG2_9CUCU</name>
<dbReference type="GO" id="GO:0016407">
    <property type="term" value="F:acetyltransferase activity"/>
    <property type="evidence" value="ECO:0007669"/>
    <property type="project" value="TreeGrafter"/>
</dbReference>
<dbReference type="Proteomes" id="UP001168821">
    <property type="component" value="Unassembled WGS sequence"/>
</dbReference>
<dbReference type="AlphaFoldDB" id="A0AA38LYG2"/>
<dbReference type="InterPro" id="IPR050743">
    <property type="entry name" value="2-oxoacid_DH_E2_comp"/>
</dbReference>
<proteinExistence type="predicted"/>
<dbReference type="SUPFAM" id="SSF52777">
    <property type="entry name" value="CoA-dependent acyltransferases"/>
    <property type="match status" value="1"/>
</dbReference>
<dbReference type="InterPro" id="IPR023213">
    <property type="entry name" value="CAT-like_dom_sf"/>
</dbReference>
<evidence type="ECO:0000256" key="1">
    <source>
        <dbReference type="ARBA" id="ARBA00001938"/>
    </source>
</evidence>
<keyword evidence="2" id="KW-0808">Transferase</keyword>
<dbReference type="EMBL" id="JALNTZ010003822">
    <property type="protein sequence ID" value="KAJ3615916.1"/>
    <property type="molecule type" value="Genomic_DNA"/>
</dbReference>
<accession>A0AA38LYG2</accession>
<evidence type="ECO:0000313" key="7">
    <source>
        <dbReference type="Proteomes" id="UP001168821"/>
    </source>
</evidence>
<evidence type="ECO:0000256" key="3">
    <source>
        <dbReference type="ARBA" id="ARBA00023315"/>
    </source>
</evidence>
<comment type="cofactor">
    <cofactor evidence="1">
        <name>(R)-lipoate</name>
        <dbReference type="ChEBI" id="CHEBI:83088"/>
    </cofactor>
</comment>
<evidence type="ECO:0000313" key="6">
    <source>
        <dbReference type="EMBL" id="KAJ3615916.1"/>
    </source>
</evidence>
<keyword evidence="4" id="KW-0175">Coiled coil</keyword>
<evidence type="ECO:0000259" key="5">
    <source>
        <dbReference type="Pfam" id="PF00198"/>
    </source>
</evidence>
<feature type="coiled-coil region" evidence="4">
    <location>
        <begin position="31"/>
        <end position="62"/>
    </location>
</feature>